<feature type="transmembrane region" description="Helical" evidence="9">
    <location>
        <begin position="1023"/>
        <end position="1046"/>
    </location>
</feature>
<dbReference type="GO" id="GO:0036376">
    <property type="term" value="P:sodium ion export across plasma membrane"/>
    <property type="evidence" value="ECO:0007669"/>
    <property type="project" value="TreeGrafter"/>
</dbReference>
<dbReference type="InterPro" id="IPR059000">
    <property type="entry name" value="ATPase_P-type_domA"/>
</dbReference>
<dbReference type="InterPro" id="IPR018303">
    <property type="entry name" value="ATPase_P-typ_P_site"/>
</dbReference>
<feature type="transmembrane region" description="Helical" evidence="9">
    <location>
        <begin position="899"/>
        <end position="922"/>
    </location>
</feature>
<evidence type="ECO:0000256" key="6">
    <source>
        <dbReference type="ARBA" id="ARBA00022967"/>
    </source>
</evidence>
<feature type="transmembrane region" description="Helical" evidence="9">
    <location>
        <begin position="142"/>
        <end position="165"/>
    </location>
</feature>
<organism evidence="11 12">
    <name type="scientific">Rickenella mellea</name>
    <dbReference type="NCBI Taxonomy" id="50990"/>
    <lineage>
        <taxon>Eukaryota</taxon>
        <taxon>Fungi</taxon>
        <taxon>Dikarya</taxon>
        <taxon>Basidiomycota</taxon>
        <taxon>Agaricomycotina</taxon>
        <taxon>Agaricomycetes</taxon>
        <taxon>Hymenochaetales</taxon>
        <taxon>Rickenellaceae</taxon>
        <taxon>Rickenella</taxon>
    </lineage>
</organism>
<dbReference type="PANTHER" id="PTHR43294:SF21">
    <property type="entry name" value="CATION TRANSPORTING ATPASE"/>
    <property type="match status" value="1"/>
</dbReference>
<dbReference type="GO" id="GO:0016887">
    <property type="term" value="F:ATP hydrolysis activity"/>
    <property type="evidence" value="ECO:0007669"/>
    <property type="project" value="InterPro"/>
</dbReference>
<keyword evidence="8 9" id="KW-0472">Membrane</keyword>
<dbReference type="Pfam" id="PF00690">
    <property type="entry name" value="Cation_ATPase_N"/>
    <property type="match status" value="1"/>
</dbReference>
<dbReference type="GO" id="GO:0005886">
    <property type="term" value="C:plasma membrane"/>
    <property type="evidence" value="ECO:0007669"/>
    <property type="project" value="UniProtKB-SubCell"/>
</dbReference>
<dbReference type="InterPro" id="IPR008250">
    <property type="entry name" value="ATPase_P-typ_transduc_dom_A_sf"/>
</dbReference>
<dbReference type="Proteomes" id="UP000294933">
    <property type="component" value="Unassembled WGS sequence"/>
</dbReference>
<dbReference type="NCBIfam" id="TIGR01494">
    <property type="entry name" value="ATPase_P-type"/>
    <property type="match status" value="2"/>
</dbReference>
<dbReference type="OrthoDB" id="158672at2759"/>
<dbReference type="VEuPathDB" id="FungiDB:BD410DRAFT_292755"/>
<dbReference type="Gene3D" id="3.40.1110.10">
    <property type="entry name" value="Calcium-transporting ATPase, cytoplasmic domain N"/>
    <property type="match status" value="1"/>
</dbReference>
<dbReference type="InterPro" id="IPR001757">
    <property type="entry name" value="P_typ_ATPase"/>
</dbReference>
<evidence type="ECO:0000313" key="12">
    <source>
        <dbReference type="Proteomes" id="UP000294933"/>
    </source>
</evidence>
<dbReference type="SUPFAM" id="SSF81660">
    <property type="entry name" value="Metal cation-transporting ATPase, ATP-binding domain N"/>
    <property type="match status" value="1"/>
</dbReference>
<keyword evidence="2" id="KW-1003">Cell membrane</keyword>
<dbReference type="Pfam" id="PF08282">
    <property type="entry name" value="Hydrolase_3"/>
    <property type="match status" value="1"/>
</dbReference>
<evidence type="ECO:0000256" key="4">
    <source>
        <dbReference type="ARBA" id="ARBA00022741"/>
    </source>
</evidence>
<dbReference type="PANTHER" id="PTHR43294">
    <property type="entry name" value="SODIUM/POTASSIUM-TRANSPORTING ATPASE SUBUNIT ALPHA"/>
    <property type="match status" value="1"/>
</dbReference>
<dbReference type="GO" id="GO:0005524">
    <property type="term" value="F:ATP binding"/>
    <property type="evidence" value="ECO:0007669"/>
    <property type="project" value="UniProtKB-KW"/>
</dbReference>
<dbReference type="STRING" id="50990.A0A4Y7Q1F6"/>
<dbReference type="InterPro" id="IPR023298">
    <property type="entry name" value="ATPase_P-typ_TM_dom_sf"/>
</dbReference>
<feature type="domain" description="Cation-transporting P-type ATPase N-terminal" evidence="10">
    <location>
        <begin position="61"/>
        <end position="133"/>
    </location>
</feature>
<evidence type="ECO:0000259" key="10">
    <source>
        <dbReference type="SMART" id="SM00831"/>
    </source>
</evidence>
<evidence type="ECO:0000313" key="11">
    <source>
        <dbReference type="EMBL" id="TDL21473.1"/>
    </source>
</evidence>
<feature type="transmembrane region" description="Helical" evidence="9">
    <location>
        <begin position="962"/>
        <end position="978"/>
    </location>
</feature>
<dbReference type="FunFam" id="3.40.50.1000:FF:000001">
    <property type="entry name" value="Phospholipid-transporting ATPase IC"/>
    <property type="match status" value="1"/>
</dbReference>
<dbReference type="InterPro" id="IPR050510">
    <property type="entry name" value="Cation_transp_ATPase_P-type"/>
</dbReference>
<dbReference type="EMBL" id="ML170180">
    <property type="protein sequence ID" value="TDL21473.1"/>
    <property type="molecule type" value="Genomic_DNA"/>
</dbReference>
<dbReference type="GO" id="GO:0006883">
    <property type="term" value="P:intracellular sodium ion homeostasis"/>
    <property type="evidence" value="ECO:0007669"/>
    <property type="project" value="TreeGrafter"/>
</dbReference>
<dbReference type="InterPro" id="IPR004014">
    <property type="entry name" value="ATPase_P-typ_cation-transptr_N"/>
</dbReference>
<name>A0A4Y7Q1F6_9AGAM</name>
<protein>
    <submittedName>
        <fullName evidence="11">Calcium ATPase transmembrane domain M-containing protein</fullName>
    </submittedName>
</protein>
<dbReference type="SFLD" id="SFLDS00003">
    <property type="entry name" value="Haloacid_Dehalogenase"/>
    <property type="match status" value="1"/>
</dbReference>
<evidence type="ECO:0000256" key="8">
    <source>
        <dbReference type="ARBA" id="ARBA00023136"/>
    </source>
</evidence>
<dbReference type="GO" id="GO:1902600">
    <property type="term" value="P:proton transmembrane transport"/>
    <property type="evidence" value="ECO:0007669"/>
    <property type="project" value="TreeGrafter"/>
</dbReference>
<evidence type="ECO:0000256" key="5">
    <source>
        <dbReference type="ARBA" id="ARBA00022840"/>
    </source>
</evidence>
<keyword evidence="12" id="KW-1185">Reference proteome</keyword>
<feature type="transmembrane region" description="Helical" evidence="9">
    <location>
        <begin position="304"/>
        <end position="329"/>
    </location>
</feature>
<dbReference type="Pfam" id="PF00689">
    <property type="entry name" value="Cation_ATPase_C"/>
    <property type="match status" value="1"/>
</dbReference>
<dbReference type="Pfam" id="PF13246">
    <property type="entry name" value="Cation_ATPase"/>
    <property type="match status" value="1"/>
</dbReference>
<evidence type="ECO:0000256" key="3">
    <source>
        <dbReference type="ARBA" id="ARBA00022692"/>
    </source>
</evidence>
<evidence type="ECO:0000256" key="9">
    <source>
        <dbReference type="SAM" id="Phobius"/>
    </source>
</evidence>
<comment type="subcellular location">
    <subcellularLocation>
        <location evidence="1">Cell membrane</location>
        <topology evidence="1">Multi-pass membrane protein</topology>
    </subcellularLocation>
</comment>
<dbReference type="AlphaFoldDB" id="A0A4Y7Q1F6"/>
<proteinExistence type="predicted"/>
<dbReference type="Gene3D" id="3.40.50.1000">
    <property type="entry name" value="HAD superfamily/HAD-like"/>
    <property type="match status" value="1"/>
</dbReference>
<accession>A0A4Y7Q1F6</accession>
<dbReference type="SUPFAM" id="SSF81653">
    <property type="entry name" value="Calcium ATPase, transduction domain A"/>
    <property type="match status" value="1"/>
</dbReference>
<dbReference type="InterPro" id="IPR023299">
    <property type="entry name" value="ATPase_P-typ_cyto_dom_N"/>
</dbReference>
<dbReference type="PRINTS" id="PR00121">
    <property type="entry name" value="NAKATPASE"/>
</dbReference>
<reference evidence="11 12" key="1">
    <citation type="submission" date="2018-06" db="EMBL/GenBank/DDBJ databases">
        <title>A transcriptomic atlas of mushroom development highlights an independent origin of complex multicellularity.</title>
        <authorList>
            <consortium name="DOE Joint Genome Institute"/>
            <person name="Krizsan K."/>
            <person name="Almasi E."/>
            <person name="Merenyi Z."/>
            <person name="Sahu N."/>
            <person name="Viragh M."/>
            <person name="Koszo T."/>
            <person name="Mondo S."/>
            <person name="Kiss B."/>
            <person name="Balint B."/>
            <person name="Kues U."/>
            <person name="Barry K."/>
            <person name="Hegedus J.C."/>
            <person name="Henrissat B."/>
            <person name="Johnson J."/>
            <person name="Lipzen A."/>
            <person name="Ohm R."/>
            <person name="Nagy I."/>
            <person name="Pangilinan J."/>
            <person name="Yan J."/>
            <person name="Xiong Y."/>
            <person name="Grigoriev I.V."/>
            <person name="Hibbett D.S."/>
            <person name="Nagy L.G."/>
        </authorList>
    </citation>
    <scope>NUCLEOTIDE SEQUENCE [LARGE SCALE GENOMIC DNA]</scope>
    <source>
        <strain evidence="11 12">SZMC22713</strain>
    </source>
</reference>
<dbReference type="InterPro" id="IPR023214">
    <property type="entry name" value="HAD_sf"/>
</dbReference>
<keyword evidence="7 9" id="KW-1133">Transmembrane helix</keyword>
<keyword evidence="3 9" id="KW-0812">Transmembrane</keyword>
<feature type="transmembrane region" description="Helical" evidence="9">
    <location>
        <begin position="998"/>
        <end position="1017"/>
    </location>
</feature>
<dbReference type="GO" id="GO:0005391">
    <property type="term" value="F:P-type sodium:potassium-exchanging transporter activity"/>
    <property type="evidence" value="ECO:0007669"/>
    <property type="project" value="TreeGrafter"/>
</dbReference>
<sequence length="1068" mass="117610">MVFPKFGSKAPSSSSNTAKDYDIQIGYRTLSIHVNTLQDEKTRGAAAKRTADPASAIRQIDIHLKSPDEIFNRFSTSPSVGLESEAVLRRSKTSKNVISPPPTQYWKKALNYVFGGFNFLMWIAFIVTILSYQPLGGSDPAIFNLGVAVLLLLVIIVSSTFYAFVDWNASRIMRGIKTLIAQEATVVRDGKQQTIPATDIVVGDLVHLSMGDRVPADLRLVQVSSDLKFDRSLLTGESDMIPGVVDSTSQNALETRNLALTSTFVVQGTCTGVVFAVGDKSVMGRIVSMSGDSKFKLTTVQREVWFFTKIISGLALSLFCIAIIVWGAWLRKSFPGFETASGAIINSIGCLTAFVPQGLPVCVALSLTIVAKRMAKRHVLVKNLATIETLGCMSVLCSDKTGTLTQGKMSVQNVAFLNRTYGVDDFTEKFESGPAPAPAAFKPLHTIARLCNGAKFDAKTESLPVEDRIVKGDATDTAVLRFSESLSLPSIGVDTPALLGSHEKIFEIPFNSRNKWMLTVIRERKTSESDEKTVESDPWMLVKGAPDVLFPACATVIKADGTVVPFDDAAQESFSRIQADWSSQGQRVLALCRRSLEGIKVNPDETNANDLEELMYSEMQELTLVGLVGIRDPPRPDVPEAVRVIRRAGVRIFMVTGDFKLTAVAIARQVSIVTQERIDSLADMRGSSSAKKYVDAPAENIKPSDDDPMQALVLTGDDIETLTQQDWDMVVGNYTEIVFARTTPEQKLKIVEEVKARGDNTVAVTGDGVNDAPALKASDIGVAMGAGSDVAKEAASMILLNNDFASIPVAIEMGRLVFDNLKKVILYLMPAGTYTEFMAVFANVFLGMQIALSSYLQVCFSITNDVVMSISLMYEKPEADLMLRKPRNARTDRLTDWRFFFQIYLFMGLMMWPCAMSMWFLYMSQQGLRFHSVILAYDKWADGYHGFSIDQLTHFVSVGQCIYYVTIVFMQYGGLLSVRNRRVSILNSNPLWGPRRNYAVPLGMIATALIAVVNLYGHGLQHVFATAPIPGMFWGLPFTFAIGILCMDELRKLIVRTYPRSFVAKMAW</sequence>
<dbReference type="Gene3D" id="1.20.1110.10">
    <property type="entry name" value="Calcium-transporting ATPase, transmembrane domain"/>
    <property type="match status" value="1"/>
</dbReference>
<evidence type="ECO:0000256" key="7">
    <source>
        <dbReference type="ARBA" id="ARBA00022989"/>
    </source>
</evidence>
<dbReference type="PROSITE" id="PS00154">
    <property type="entry name" value="ATPASE_E1_E2"/>
    <property type="match status" value="1"/>
</dbReference>
<dbReference type="SMART" id="SM00831">
    <property type="entry name" value="Cation_ATPase_N"/>
    <property type="match status" value="1"/>
</dbReference>
<dbReference type="InterPro" id="IPR006068">
    <property type="entry name" value="ATPase_P-typ_cation-transptr_C"/>
</dbReference>
<evidence type="ECO:0000256" key="2">
    <source>
        <dbReference type="ARBA" id="ARBA00022475"/>
    </source>
</evidence>
<keyword evidence="4" id="KW-0547">Nucleotide-binding</keyword>
<dbReference type="Gene3D" id="2.70.150.10">
    <property type="entry name" value="Calcium-transporting ATPase, cytoplasmic transduction domain A"/>
    <property type="match status" value="1"/>
</dbReference>
<dbReference type="SFLD" id="SFLDF00027">
    <property type="entry name" value="p-type_atpase"/>
    <property type="match status" value="1"/>
</dbReference>
<dbReference type="SUPFAM" id="SSF81665">
    <property type="entry name" value="Calcium ATPase, transmembrane domain M"/>
    <property type="match status" value="1"/>
</dbReference>
<dbReference type="GO" id="GO:1990573">
    <property type="term" value="P:potassium ion import across plasma membrane"/>
    <property type="evidence" value="ECO:0007669"/>
    <property type="project" value="TreeGrafter"/>
</dbReference>
<dbReference type="SFLD" id="SFLDG00002">
    <property type="entry name" value="C1.7:_P-type_atpase_like"/>
    <property type="match status" value="1"/>
</dbReference>
<dbReference type="Pfam" id="PF00122">
    <property type="entry name" value="E1-E2_ATPase"/>
    <property type="match status" value="1"/>
</dbReference>
<dbReference type="PRINTS" id="PR00119">
    <property type="entry name" value="CATATPASE"/>
</dbReference>
<feature type="transmembrane region" description="Helical" evidence="9">
    <location>
        <begin position="109"/>
        <end position="130"/>
    </location>
</feature>
<keyword evidence="6" id="KW-1278">Translocase</keyword>
<feature type="transmembrane region" description="Helical" evidence="9">
    <location>
        <begin position="824"/>
        <end position="848"/>
    </location>
</feature>
<keyword evidence="5" id="KW-0067">ATP-binding</keyword>
<gene>
    <name evidence="11" type="ORF">BD410DRAFT_292755</name>
</gene>
<dbReference type="GO" id="GO:0030007">
    <property type="term" value="P:intracellular potassium ion homeostasis"/>
    <property type="evidence" value="ECO:0007669"/>
    <property type="project" value="TreeGrafter"/>
</dbReference>
<dbReference type="InterPro" id="IPR044492">
    <property type="entry name" value="P_typ_ATPase_HD_dom"/>
</dbReference>
<dbReference type="SUPFAM" id="SSF56784">
    <property type="entry name" value="HAD-like"/>
    <property type="match status" value="1"/>
</dbReference>
<dbReference type="FunFam" id="3.40.50.1000:FF:000083">
    <property type="entry name" value="Sodium/potassium-transporting ATPase subunit alpha"/>
    <property type="match status" value="1"/>
</dbReference>
<dbReference type="InterPro" id="IPR036412">
    <property type="entry name" value="HAD-like_sf"/>
</dbReference>
<evidence type="ECO:0000256" key="1">
    <source>
        <dbReference type="ARBA" id="ARBA00004651"/>
    </source>
</evidence>